<protein>
    <submittedName>
        <fullName evidence="1">Uncharacterized protein</fullName>
    </submittedName>
</protein>
<dbReference type="AlphaFoldDB" id="A0AA39UJB6"/>
<comment type="caution">
    <text evidence="1">The sequence shown here is derived from an EMBL/GenBank/DDBJ whole genome shotgun (WGS) entry which is preliminary data.</text>
</comment>
<evidence type="ECO:0000313" key="1">
    <source>
        <dbReference type="EMBL" id="KAK0490063.1"/>
    </source>
</evidence>
<name>A0AA39UJB6_9AGAR</name>
<accession>A0AA39UJB6</accession>
<reference evidence="1" key="1">
    <citation type="submission" date="2023-06" db="EMBL/GenBank/DDBJ databases">
        <authorList>
            <consortium name="Lawrence Berkeley National Laboratory"/>
            <person name="Ahrendt S."/>
            <person name="Sahu N."/>
            <person name="Indic B."/>
            <person name="Wong-Bajracharya J."/>
            <person name="Merenyi Z."/>
            <person name="Ke H.-M."/>
            <person name="Monk M."/>
            <person name="Kocsube S."/>
            <person name="Drula E."/>
            <person name="Lipzen A."/>
            <person name="Balint B."/>
            <person name="Henrissat B."/>
            <person name="Andreopoulos B."/>
            <person name="Martin F.M."/>
            <person name="Harder C.B."/>
            <person name="Rigling D."/>
            <person name="Ford K.L."/>
            <person name="Foster G.D."/>
            <person name="Pangilinan J."/>
            <person name="Papanicolaou A."/>
            <person name="Barry K."/>
            <person name="LaButti K."/>
            <person name="Viragh M."/>
            <person name="Koriabine M."/>
            <person name="Yan M."/>
            <person name="Riley R."/>
            <person name="Champramary S."/>
            <person name="Plett K.L."/>
            <person name="Tsai I.J."/>
            <person name="Slot J."/>
            <person name="Sipos G."/>
            <person name="Plett J."/>
            <person name="Nagy L.G."/>
            <person name="Grigoriev I.V."/>
        </authorList>
    </citation>
    <scope>NUCLEOTIDE SEQUENCE</scope>
    <source>
        <strain evidence="1">HWK02</strain>
    </source>
</reference>
<sequence length="98" mass="10242">MSAISTALIPPHWPWLKGEFSGIPCAGVAMLETSTLDVATSSIFLKKLFDVKTGTASSASFIPGAANRQFVCVPVGNIIVSPSSTPPTSKDIVLHVTK</sequence>
<gene>
    <name evidence="1" type="ORF">EDD18DRAFT_1358677</name>
</gene>
<dbReference type="EMBL" id="JAUEPU010000034">
    <property type="protein sequence ID" value="KAK0490063.1"/>
    <property type="molecule type" value="Genomic_DNA"/>
</dbReference>
<keyword evidence="2" id="KW-1185">Reference proteome</keyword>
<proteinExistence type="predicted"/>
<evidence type="ECO:0000313" key="2">
    <source>
        <dbReference type="Proteomes" id="UP001175228"/>
    </source>
</evidence>
<dbReference type="Proteomes" id="UP001175228">
    <property type="component" value="Unassembled WGS sequence"/>
</dbReference>
<organism evidence="1 2">
    <name type="scientific">Armillaria luteobubalina</name>
    <dbReference type="NCBI Taxonomy" id="153913"/>
    <lineage>
        <taxon>Eukaryota</taxon>
        <taxon>Fungi</taxon>
        <taxon>Dikarya</taxon>
        <taxon>Basidiomycota</taxon>
        <taxon>Agaricomycotina</taxon>
        <taxon>Agaricomycetes</taxon>
        <taxon>Agaricomycetidae</taxon>
        <taxon>Agaricales</taxon>
        <taxon>Marasmiineae</taxon>
        <taxon>Physalacriaceae</taxon>
        <taxon>Armillaria</taxon>
    </lineage>
</organism>